<dbReference type="InterPro" id="IPR019533">
    <property type="entry name" value="Peptidase_S26"/>
</dbReference>
<dbReference type="RefSeq" id="WP_002800814.1">
    <property type="nucleotide sequence ID" value="NZ_JADAOI010000012.1"/>
</dbReference>
<dbReference type="GO" id="GO:0006465">
    <property type="term" value="P:signal peptide processing"/>
    <property type="evidence" value="ECO:0007669"/>
    <property type="project" value="InterPro"/>
</dbReference>
<dbReference type="EMBL" id="AACNRY010000009">
    <property type="protein sequence ID" value="EAL3735399.1"/>
    <property type="molecule type" value="Genomic_DNA"/>
</dbReference>
<reference evidence="4" key="2">
    <citation type="submission" date="2023-06" db="EMBL/GenBank/DDBJ databases">
        <authorList>
            <consortium name="PulseNet: The National Subtyping Network for Foodborne Disease Surveillance"/>
        </authorList>
    </citation>
    <scope>NUCLEOTIDE SEQUENCE</scope>
    <source>
        <strain evidence="4">PNUSAC035917</strain>
    </source>
</reference>
<reference evidence="3 5" key="1">
    <citation type="submission" date="2018-05" db="EMBL/GenBank/DDBJ databases">
        <authorList>
            <consortium name="NARMS: The National Antimicrobial Resistance Monitoring System"/>
        </authorList>
    </citation>
    <scope>NUCLEOTIDE SEQUENCE [LARGE SCALE GENOMIC DNA]</scope>
    <source>
        <strain evidence="3 5">FSIS1607212</strain>
    </source>
</reference>
<evidence type="ECO:0000256" key="1">
    <source>
        <dbReference type="SAM" id="Phobius"/>
    </source>
</evidence>
<evidence type="ECO:0000259" key="2">
    <source>
        <dbReference type="Pfam" id="PF10502"/>
    </source>
</evidence>
<evidence type="ECO:0000313" key="4">
    <source>
        <dbReference type="EMBL" id="ELD5185903.1"/>
    </source>
</evidence>
<dbReference type="Gene3D" id="2.10.109.10">
    <property type="entry name" value="Umud Fragment, subunit A"/>
    <property type="match status" value="1"/>
</dbReference>
<dbReference type="AlphaFoldDB" id="A0A1J6PVY1"/>
<dbReference type="Proteomes" id="UP000335162">
    <property type="component" value="Unassembled WGS sequence"/>
</dbReference>
<accession>A0A1J6PVY1</accession>
<evidence type="ECO:0000313" key="5">
    <source>
        <dbReference type="Proteomes" id="UP000335162"/>
    </source>
</evidence>
<dbReference type="Pfam" id="PF10502">
    <property type="entry name" value="Peptidase_S26"/>
    <property type="match status" value="1"/>
</dbReference>
<dbReference type="SUPFAM" id="SSF51306">
    <property type="entry name" value="LexA/Signal peptidase"/>
    <property type="match status" value="1"/>
</dbReference>
<gene>
    <name evidence="3" type="ORF">BFD99_05360</name>
    <name evidence="4" type="ORF">QQI97_000007</name>
</gene>
<organism evidence="3 5">
    <name type="scientific">Campylobacter jejuni</name>
    <dbReference type="NCBI Taxonomy" id="197"/>
    <lineage>
        <taxon>Bacteria</taxon>
        <taxon>Pseudomonadati</taxon>
        <taxon>Campylobacterota</taxon>
        <taxon>Epsilonproteobacteria</taxon>
        <taxon>Campylobacterales</taxon>
        <taxon>Campylobacteraceae</taxon>
        <taxon>Campylobacter</taxon>
    </lineage>
</organism>
<comment type="caution">
    <text evidence="3">The sequence shown here is derived from an EMBL/GenBank/DDBJ whole genome shotgun (WGS) entry which is preliminary data.</text>
</comment>
<keyword evidence="1" id="KW-0812">Transmembrane</keyword>
<protein>
    <submittedName>
        <fullName evidence="3">S26 family signal peptidase</fullName>
    </submittedName>
</protein>
<name>A0A1J6PVY1_CAMJU</name>
<dbReference type="InterPro" id="IPR036286">
    <property type="entry name" value="LexA/Signal_pep-like_sf"/>
</dbReference>
<dbReference type="Proteomes" id="UP001183411">
    <property type="component" value="Unassembled WGS sequence"/>
</dbReference>
<feature type="domain" description="Peptidase S26" evidence="2">
    <location>
        <begin position="26"/>
        <end position="174"/>
    </location>
</feature>
<proteinExistence type="predicted"/>
<feature type="transmembrane region" description="Helical" evidence="1">
    <location>
        <begin position="21"/>
        <end position="47"/>
    </location>
</feature>
<dbReference type="GO" id="GO:0004252">
    <property type="term" value="F:serine-type endopeptidase activity"/>
    <property type="evidence" value="ECO:0007669"/>
    <property type="project" value="InterPro"/>
</dbReference>
<sequence length="178" mass="20722">MNYLPILRQKVMKLNKNQIRTLINKALFVLIAFIVGNIVVLALSQFYGIGVIHTKSIDKDVFIYQKKFQGDLKDSLIYFSLPVQTRYFDKNSNFGKYVRCEEGQTLSVKDLKYYCDNVFLGIAQKTDKDGNKVEQFIFNGVIPKDKFFVMGTHPRSFDSRYWGFVDRKDIKGVSIWAF</sequence>
<dbReference type="EMBL" id="ABMIIH010000001">
    <property type="protein sequence ID" value="ELD5185903.1"/>
    <property type="molecule type" value="Genomic_DNA"/>
</dbReference>
<evidence type="ECO:0000313" key="3">
    <source>
        <dbReference type="EMBL" id="EAL3735399.1"/>
    </source>
</evidence>
<keyword evidence="1" id="KW-0472">Membrane</keyword>
<dbReference type="CDD" id="cd06530">
    <property type="entry name" value="S26_SPase_I"/>
    <property type="match status" value="1"/>
</dbReference>
<keyword evidence="1" id="KW-1133">Transmembrane helix</keyword>